<dbReference type="InterPro" id="IPR050541">
    <property type="entry name" value="LRR_TM_domain-containing"/>
</dbReference>
<evidence type="ECO:0000313" key="7">
    <source>
        <dbReference type="Proteomes" id="UP001497623"/>
    </source>
</evidence>
<dbReference type="PANTHER" id="PTHR24369">
    <property type="entry name" value="ANTIGEN BSP, PUTATIVE-RELATED"/>
    <property type="match status" value="1"/>
</dbReference>
<evidence type="ECO:0000256" key="3">
    <source>
        <dbReference type="SAM" id="MobiDB-lite"/>
    </source>
</evidence>
<dbReference type="Gene3D" id="3.80.10.10">
    <property type="entry name" value="Ribonuclease Inhibitor"/>
    <property type="match status" value="3"/>
</dbReference>
<keyword evidence="1" id="KW-0433">Leucine-rich repeat</keyword>
<evidence type="ECO:0000256" key="1">
    <source>
        <dbReference type="ARBA" id="ARBA00022614"/>
    </source>
</evidence>
<dbReference type="PANTHER" id="PTHR24369:SF211">
    <property type="entry name" value="LEUCINE-RICH REPEAT-CONTAINING PROTEIN 15-LIKE"/>
    <property type="match status" value="1"/>
</dbReference>
<dbReference type="InterPro" id="IPR001611">
    <property type="entry name" value="Leu-rich_rpt"/>
</dbReference>
<feature type="chain" id="PRO_5043348803" evidence="5">
    <location>
        <begin position="17"/>
        <end position="668"/>
    </location>
</feature>
<evidence type="ECO:0000256" key="5">
    <source>
        <dbReference type="SAM" id="SignalP"/>
    </source>
</evidence>
<accession>A0AAV2SEF6</accession>
<dbReference type="Pfam" id="PF13855">
    <property type="entry name" value="LRR_8"/>
    <property type="match status" value="4"/>
</dbReference>
<dbReference type="AlphaFoldDB" id="A0AAV2SEF6"/>
<dbReference type="InterPro" id="IPR003591">
    <property type="entry name" value="Leu-rich_rpt_typical-subtyp"/>
</dbReference>
<sequence length="668" mass="73879">MAWMCCLLMVALTATAATFVSGMCPQECQCPLDSRGRRQVICLKGGLQDPLPVSEIPTETEVLVVESPPGHPNSLTLGPIFKGHPRLEEITVHGSGVPALGAHSFWGLRRLTLLNISHNEISALTDTNFRGADNLKVLDLSHNFVESIPSAAFRHIRRVQYLSLAHNHLPELVPRVFFGLAKLETLDLSGNPLGELPAERFVDVPNLKELHCHECGLTSMSDELLKAMPEIRVLNLRHNRLTEVPPVVYTQHLAMLYLDYNHISVIMPGALTGPPLETLSMSHNRLTALQPGALTNTSLTLLNFGYNRLAKLRNNAVGEAFHIMRHLELSGNPLRIDHLKEVIPKARQLRHLGLGELGITKLPEDMLRHARHLRSLNVSSNYLSSFPSAALYSTPHLNNLDLSHNSFRGLTRDVVTAFASMSSLEYISLGNNPWLCQECHIAALLEWLTDPASIPRYVEACEINPENSDCLRCAGPAQYSGSYLPLLSKDELPKCGISKATWPTWLTSTQQGDDPGKQNINNLQEQYSSILEEEDDQPINKFFKEHLALIVGVGCGLVLALLVVVVAALILARRHSALYFTSEQVHDPDSSQKLMGRNNNDQSPPMRPQSVKPRQPMSVTYTREGPVISTIEEVESIAEDDKQDAPESYHGELKCAVLIFTLAATPVP</sequence>
<reference evidence="6 7" key="1">
    <citation type="submission" date="2024-05" db="EMBL/GenBank/DDBJ databases">
        <authorList>
            <person name="Wallberg A."/>
        </authorList>
    </citation>
    <scope>NUCLEOTIDE SEQUENCE [LARGE SCALE GENOMIC DNA]</scope>
</reference>
<comment type="caution">
    <text evidence="6">The sequence shown here is derived from an EMBL/GenBank/DDBJ whole genome shotgun (WGS) entry which is preliminary data.</text>
</comment>
<evidence type="ECO:0000256" key="2">
    <source>
        <dbReference type="ARBA" id="ARBA00022737"/>
    </source>
</evidence>
<protein>
    <submittedName>
        <fullName evidence="6">Uncharacterized protein</fullName>
    </submittedName>
</protein>
<organism evidence="6 7">
    <name type="scientific">Meganyctiphanes norvegica</name>
    <name type="common">Northern krill</name>
    <name type="synonym">Thysanopoda norvegica</name>
    <dbReference type="NCBI Taxonomy" id="48144"/>
    <lineage>
        <taxon>Eukaryota</taxon>
        <taxon>Metazoa</taxon>
        <taxon>Ecdysozoa</taxon>
        <taxon>Arthropoda</taxon>
        <taxon>Crustacea</taxon>
        <taxon>Multicrustacea</taxon>
        <taxon>Malacostraca</taxon>
        <taxon>Eumalacostraca</taxon>
        <taxon>Eucarida</taxon>
        <taxon>Euphausiacea</taxon>
        <taxon>Euphausiidae</taxon>
        <taxon>Meganyctiphanes</taxon>
    </lineage>
</organism>
<feature type="non-terminal residue" evidence="6">
    <location>
        <position position="668"/>
    </location>
</feature>
<evidence type="ECO:0000313" key="6">
    <source>
        <dbReference type="EMBL" id="CAL4183815.1"/>
    </source>
</evidence>
<keyword evidence="4" id="KW-1133">Transmembrane helix</keyword>
<keyword evidence="4" id="KW-0472">Membrane</keyword>
<dbReference type="SMART" id="SM00369">
    <property type="entry name" value="LRR_TYP"/>
    <property type="match status" value="11"/>
</dbReference>
<keyword evidence="2" id="KW-0677">Repeat</keyword>
<dbReference type="GO" id="GO:0005886">
    <property type="term" value="C:plasma membrane"/>
    <property type="evidence" value="ECO:0007669"/>
    <property type="project" value="TreeGrafter"/>
</dbReference>
<gene>
    <name evidence="6" type="ORF">MNOR_LOCUS35733</name>
</gene>
<feature type="transmembrane region" description="Helical" evidence="4">
    <location>
        <begin position="547"/>
        <end position="572"/>
    </location>
</feature>
<dbReference type="EMBL" id="CAXKWB010061034">
    <property type="protein sequence ID" value="CAL4183815.1"/>
    <property type="molecule type" value="Genomic_DNA"/>
</dbReference>
<keyword evidence="7" id="KW-1185">Reference proteome</keyword>
<dbReference type="SMART" id="SM00364">
    <property type="entry name" value="LRR_BAC"/>
    <property type="match status" value="4"/>
</dbReference>
<feature type="signal peptide" evidence="5">
    <location>
        <begin position="1"/>
        <end position="16"/>
    </location>
</feature>
<evidence type="ECO:0000256" key="4">
    <source>
        <dbReference type="SAM" id="Phobius"/>
    </source>
</evidence>
<dbReference type="FunFam" id="3.80.10.10:FF:001164">
    <property type="entry name" value="GH01279p"/>
    <property type="match status" value="1"/>
</dbReference>
<keyword evidence="4" id="KW-0812">Transmembrane</keyword>
<feature type="compositionally biased region" description="Polar residues" evidence="3">
    <location>
        <begin position="591"/>
        <end position="603"/>
    </location>
</feature>
<dbReference type="InterPro" id="IPR032675">
    <property type="entry name" value="LRR_dom_sf"/>
</dbReference>
<name>A0AAV2SEF6_MEGNR</name>
<dbReference type="PROSITE" id="PS51450">
    <property type="entry name" value="LRR"/>
    <property type="match status" value="2"/>
</dbReference>
<keyword evidence="5" id="KW-0732">Signal</keyword>
<feature type="region of interest" description="Disordered" evidence="3">
    <location>
        <begin position="587"/>
        <end position="616"/>
    </location>
</feature>
<dbReference type="Proteomes" id="UP001497623">
    <property type="component" value="Unassembled WGS sequence"/>
</dbReference>
<dbReference type="SUPFAM" id="SSF52058">
    <property type="entry name" value="L domain-like"/>
    <property type="match status" value="1"/>
</dbReference>
<proteinExistence type="predicted"/>